<keyword evidence="3" id="KW-1185">Reference proteome</keyword>
<dbReference type="STRING" id="188872.SAMN03080602_00779"/>
<dbReference type="OrthoDB" id="5493836at2"/>
<name>A0A1X7IF80_9FLAO</name>
<evidence type="ECO:0000313" key="2">
    <source>
        <dbReference type="EMBL" id="SMG13419.1"/>
    </source>
</evidence>
<protein>
    <recommendedName>
        <fullName evidence="1">DUF3825 domain-containing protein</fullName>
    </recommendedName>
</protein>
<accession>A0A1X7IF80</accession>
<dbReference type="Proteomes" id="UP000193420">
    <property type="component" value="Unassembled WGS sequence"/>
</dbReference>
<sequence>MRNDKLDLPENLHQFAFLPRFSENIEFLANLSEDEDWKYHHTESESDFPILENYIKYTYRRLAEEKKISYSREGTHCCINTGLVTRNQEAIFMVFDENKIEDVEPYWHFYKFLRKGEYELSKFPKLPEMAFYFDDPAKLVYDVKKELVANVEHIIEDNKNRFPEPYCSMNNYQLQNSIHGSINSAKERVKRSYKTAVPQYYRNNIQLLVPLCLNDPKIADLALVVEDYGLMYRASTCLTLDMAINNARQIARPDRDWLQP</sequence>
<dbReference type="EMBL" id="FXAO01000001">
    <property type="protein sequence ID" value="SMG13419.1"/>
    <property type="molecule type" value="Genomic_DNA"/>
</dbReference>
<dbReference type="AlphaFoldDB" id="A0A1X7IF80"/>
<organism evidence="2 3">
    <name type="scientific">Arenibacter troitsensis</name>
    <dbReference type="NCBI Taxonomy" id="188872"/>
    <lineage>
        <taxon>Bacteria</taxon>
        <taxon>Pseudomonadati</taxon>
        <taxon>Bacteroidota</taxon>
        <taxon>Flavobacteriia</taxon>
        <taxon>Flavobacteriales</taxon>
        <taxon>Flavobacteriaceae</taxon>
        <taxon>Arenibacter</taxon>
    </lineage>
</organism>
<feature type="domain" description="DUF3825" evidence="1">
    <location>
        <begin position="28"/>
        <end position="257"/>
    </location>
</feature>
<dbReference type="InterPro" id="IPR024437">
    <property type="entry name" value="DUF3825"/>
</dbReference>
<evidence type="ECO:0000259" key="1">
    <source>
        <dbReference type="Pfam" id="PF12873"/>
    </source>
</evidence>
<evidence type="ECO:0000313" key="3">
    <source>
        <dbReference type="Proteomes" id="UP000193420"/>
    </source>
</evidence>
<gene>
    <name evidence="2" type="ORF">SAMN03080602_00779</name>
</gene>
<dbReference type="Pfam" id="PF12873">
    <property type="entry name" value="DUF3825"/>
    <property type="match status" value="1"/>
</dbReference>
<dbReference type="RefSeq" id="WP_085496294.1">
    <property type="nucleotide sequence ID" value="NZ_FXAO01000001.1"/>
</dbReference>
<proteinExistence type="predicted"/>
<reference evidence="3" key="1">
    <citation type="submission" date="2017-04" db="EMBL/GenBank/DDBJ databases">
        <authorList>
            <person name="Varghese N."/>
            <person name="Submissions S."/>
        </authorList>
    </citation>
    <scope>NUCLEOTIDE SEQUENCE [LARGE SCALE GENOMIC DNA]</scope>
    <source>
        <strain evidence="3">DSM 19835</strain>
    </source>
</reference>